<dbReference type="AlphaFoldDB" id="A0A7S3IVI7"/>
<evidence type="ECO:0000313" key="1">
    <source>
        <dbReference type="EMBL" id="CAE0332892.1"/>
    </source>
</evidence>
<sequence length="435" mass="49423">MHVPAPGRVQYYQWHELPFVPTETKVALRVPKAFAESEKTLSYLELVKKETQNFLNKNIGQNYFNGKDHVSLKTPVGEAEAMFAASEEFKQQVADGAIKDLHDKCSALGESTETSYIRIRDSIESQVVSIQARENQIYGSLLEKGLHDLQIHGEFGNDLFATLSFTGTGGATVENLNVLSRLNVDGAYKAEFEELVSLVGAKAHALKNLHTLQQAYVDNVELKEPAAEDELNSFKQRMVAYQTAFENYGSDVSADSTAVSQIDQVSGNLDSAISTFQKFRQALDQRENTFQRLQSAENASQDDLENFRMSLIQHLSTTIVVKEHRQRYQVEQFDRMMTAGFSSQLANKRQSLDKWCTLYADLLQSMIENSHGNKSPYIKANYDHFDEATVRPINSTFFYYFFSAEAWKRGFAKWMLSTAAYPNHKMKQAYMRFFS</sequence>
<proteinExistence type="predicted"/>
<accession>A0A7S3IVI7</accession>
<gene>
    <name evidence="1" type="ORF">SINC0208_LOCUS13530</name>
</gene>
<protein>
    <submittedName>
        <fullName evidence="1">Uncharacterized protein</fullName>
    </submittedName>
</protein>
<dbReference type="EMBL" id="HBIH01034021">
    <property type="protein sequence ID" value="CAE0332892.1"/>
    <property type="molecule type" value="Transcribed_RNA"/>
</dbReference>
<organism evidence="1">
    <name type="scientific">Strombidium inclinatum</name>
    <dbReference type="NCBI Taxonomy" id="197538"/>
    <lineage>
        <taxon>Eukaryota</taxon>
        <taxon>Sar</taxon>
        <taxon>Alveolata</taxon>
        <taxon>Ciliophora</taxon>
        <taxon>Intramacronucleata</taxon>
        <taxon>Spirotrichea</taxon>
        <taxon>Oligotrichia</taxon>
        <taxon>Strombidiidae</taxon>
        <taxon>Strombidium</taxon>
    </lineage>
</organism>
<name>A0A7S3IVI7_9SPIT</name>
<reference evidence="1" key="1">
    <citation type="submission" date="2021-01" db="EMBL/GenBank/DDBJ databases">
        <authorList>
            <person name="Corre E."/>
            <person name="Pelletier E."/>
            <person name="Niang G."/>
            <person name="Scheremetjew M."/>
            <person name="Finn R."/>
            <person name="Kale V."/>
            <person name="Holt S."/>
            <person name="Cochrane G."/>
            <person name="Meng A."/>
            <person name="Brown T."/>
            <person name="Cohen L."/>
        </authorList>
    </citation>
    <scope>NUCLEOTIDE SEQUENCE</scope>
    <source>
        <strain evidence="1">S3</strain>
    </source>
</reference>